<dbReference type="InterPro" id="IPR053714">
    <property type="entry name" value="Iso_Racemase_Enz_sf"/>
</dbReference>
<dbReference type="Pfam" id="PF17645">
    <property type="entry name" value="Amdase"/>
    <property type="match status" value="1"/>
</dbReference>
<dbReference type="Proteomes" id="UP000515823">
    <property type="component" value="Chromosome"/>
</dbReference>
<keyword evidence="2" id="KW-1185">Reference proteome</keyword>
<dbReference type="PIRSF" id="PIRSF015736">
    <property type="entry name" value="MI"/>
    <property type="match status" value="1"/>
</dbReference>
<proteinExistence type="predicted"/>
<accession>A0A7G9G1Q3</accession>
<reference evidence="1 2" key="1">
    <citation type="submission" date="2020-08" db="EMBL/GenBank/DDBJ databases">
        <authorList>
            <person name="Liu C."/>
            <person name="Sun Q."/>
        </authorList>
    </citation>
    <scope>NUCLEOTIDE SEQUENCE [LARGE SCALE GENOMIC DNA]</scope>
    <source>
        <strain evidence="1 2">NSJ-38</strain>
    </source>
</reference>
<sequence>MYGWRGKLGIIIPSANTTMEPELWKMAPEGVSIHCSRMFAMGCSTEDLRRQDEDVERCAGLLGSADMDVVIYGCTSGSFVNGPEWERALQKQIAEEAHCKSITTTGAVLDALRIFGKKNLTVVNPYNDEVSAIEHDFFAKQGFCMTGGAHLGYDQGADIRSQTPERAYRLAKGAVRKNTEILFISCTNFRTIEVLEDLEKDLGIPVVSSNQASLWAALRAIDVKAEIKGYGTLFAY</sequence>
<dbReference type="KEGG" id="qdo:H9Q78_09730"/>
<dbReference type="PANTHER" id="PTHR40267:SF1">
    <property type="entry name" value="BLR3294 PROTEIN"/>
    <property type="match status" value="1"/>
</dbReference>
<dbReference type="InterPro" id="IPR026286">
    <property type="entry name" value="MaiA/AMDase"/>
</dbReference>
<organism evidence="1 2">
    <name type="scientific">Qiania dongpingensis</name>
    <dbReference type="NCBI Taxonomy" id="2763669"/>
    <lineage>
        <taxon>Bacteria</taxon>
        <taxon>Bacillati</taxon>
        <taxon>Bacillota</taxon>
        <taxon>Clostridia</taxon>
        <taxon>Lachnospirales</taxon>
        <taxon>Lachnospiraceae</taxon>
        <taxon>Qiania</taxon>
    </lineage>
</organism>
<evidence type="ECO:0000313" key="2">
    <source>
        <dbReference type="Proteomes" id="UP000515823"/>
    </source>
</evidence>
<dbReference type="AlphaFoldDB" id="A0A7G9G1Q3"/>
<dbReference type="EMBL" id="CP060634">
    <property type="protein sequence ID" value="QNM04735.1"/>
    <property type="molecule type" value="Genomic_DNA"/>
</dbReference>
<dbReference type="PANTHER" id="PTHR40267">
    <property type="entry name" value="BLR3294 PROTEIN"/>
    <property type="match status" value="1"/>
</dbReference>
<evidence type="ECO:0000313" key="1">
    <source>
        <dbReference type="EMBL" id="QNM04735.1"/>
    </source>
</evidence>
<gene>
    <name evidence="1" type="ORF">H9Q78_09730</name>
</gene>
<name>A0A7G9G1Q3_9FIRM</name>
<protein>
    <submittedName>
        <fullName evidence="1">Aspartate/glutamate racemase family protein</fullName>
    </submittedName>
</protein>
<dbReference type="RefSeq" id="WP_249301348.1">
    <property type="nucleotide sequence ID" value="NZ_CP060634.1"/>
</dbReference>
<dbReference type="Gene3D" id="3.40.50.12500">
    <property type="match status" value="1"/>
</dbReference>